<dbReference type="Gene3D" id="3.30.1380.20">
    <property type="entry name" value="Trafficking protein particle complex subunit 3"/>
    <property type="match status" value="1"/>
</dbReference>
<feature type="domain" description="SP-RING-type" evidence="14">
    <location>
        <begin position="292"/>
        <end position="377"/>
    </location>
</feature>
<dbReference type="PANTHER" id="PTHR10782:SF100">
    <property type="entry name" value="LIGASE SIZA, PUTATIVE (AFU_ORTHOLOGUE AFUA_6G05240)-RELATED"/>
    <property type="match status" value="1"/>
</dbReference>
<evidence type="ECO:0000256" key="4">
    <source>
        <dbReference type="ARBA" id="ARBA00006218"/>
    </source>
</evidence>
<dbReference type="Proteomes" id="UP000326198">
    <property type="component" value="Unassembled WGS sequence"/>
</dbReference>
<feature type="compositionally biased region" description="Polar residues" evidence="12">
    <location>
        <begin position="430"/>
        <end position="450"/>
    </location>
</feature>
<dbReference type="Gene3D" id="3.30.40.10">
    <property type="entry name" value="Zinc/RING finger domain, C3HC4 (zinc finger)"/>
    <property type="match status" value="1"/>
</dbReference>
<dbReference type="CDD" id="cd16792">
    <property type="entry name" value="SP-RING_Siz-like"/>
    <property type="match status" value="1"/>
</dbReference>
<protein>
    <submittedName>
        <fullName evidence="16">Transport protein particle component-domain-containing protein</fullName>
    </submittedName>
</protein>
<dbReference type="InterPro" id="IPR036361">
    <property type="entry name" value="SAP_dom_sf"/>
</dbReference>
<keyword evidence="17" id="KW-1185">Reference proteome</keyword>
<comment type="similarity">
    <text evidence="3">Belongs to the PIAS family.</text>
</comment>
<feature type="domain" description="SAP" evidence="13">
    <location>
        <begin position="17"/>
        <end position="51"/>
    </location>
</feature>
<dbReference type="Gene3D" id="2.60.120.780">
    <property type="entry name" value="PINIT domain"/>
    <property type="match status" value="1"/>
</dbReference>
<dbReference type="FunFam" id="3.30.1380.20:FF:000020">
    <property type="entry name" value="Trafficking protein particle complex subunit 6B"/>
    <property type="match status" value="1"/>
</dbReference>
<dbReference type="InterPro" id="IPR003034">
    <property type="entry name" value="SAP_dom"/>
</dbReference>
<gene>
    <name evidence="16" type="ORF">BDV26DRAFT_281522</name>
</gene>
<dbReference type="UniPathway" id="UPA00886"/>
<organism evidence="16 17">
    <name type="scientific">Aspergillus bertholletiae</name>
    <dbReference type="NCBI Taxonomy" id="1226010"/>
    <lineage>
        <taxon>Eukaryota</taxon>
        <taxon>Fungi</taxon>
        <taxon>Dikarya</taxon>
        <taxon>Ascomycota</taxon>
        <taxon>Pezizomycotina</taxon>
        <taxon>Eurotiomycetes</taxon>
        <taxon>Eurotiomycetidae</taxon>
        <taxon>Eurotiales</taxon>
        <taxon>Aspergillaceae</taxon>
        <taxon>Aspergillus</taxon>
        <taxon>Aspergillus subgen. Circumdati</taxon>
    </lineage>
</organism>
<dbReference type="Pfam" id="PF02037">
    <property type="entry name" value="SAP"/>
    <property type="match status" value="1"/>
</dbReference>
<dbReference type="InterPro" id="IPR038654">
    <property type="entry name" value="PINIT_sf"/>
</dbReference>
<evidence type="ECO:0000256" key="3">
    <source>
        <dbReference type="ARBA" id="ARBA00005383"/>
    </source>
</evidence>
<evidence type="ECO:0000256" key="12">
    <source>
        <dbReference type="SAM" id="MobiDB-lite"/>
    </source>
</evidence>
<dbReference type="GO" id="GO:0000785">
    <property type="term" value="C:chromatin"/>
    <property type="evidence" value="ECO:0007669"/>
    <property type="project" value="TreeGrafter"/>
</dbReference>
<keyword evidence="6" id="KW-0479">Metal-binding</keyword>
<accession>A0A5N7B839</accession>
<dbReference type="EMBL" id="ML736216">
    <property type="protein sequence ID" value="KAE8377917.1"/>
    <property type="molecule type" value="Genomic_DNA"/>
</dbReference>
<dbReference type="InterPro" id="IPR013083">
    <property type="entry name" value="Znf_RING/FYVE/PHD"/>
</dbReference>
<feature type="compositionally biased region" description="Polar residues" evidence="12">
    <location>
        <begin position="79"/>
        <end position="107"/>
    </location>
</feature>
<dbReference type="InterPro" id="IPR004181">
    <property type="entry name" value="Znf_MIZ"/>
</dbReference>
<dbReference type="OrthoDB" id="28127at2759"/>
<evidence type="ECO:0000313" key="17">
    <source>
        <dbReference type="Proteomes" id="UP000326198"/>
    </source>
</evidence>
<dbReference type="SUPFAM" id="SSF111126">
    <property type="entry name" value="Ligand-binding domain in the NO signalling and Golgi transport"/>
    <property type="match status" value="1"/>
</dbReference>
<evidence type="ECO:0000259" key="14">
    <source>
        <dbReference type="PROSITE" id="PS51044"/>
    </source>
</evidence>
<dbReference type="GO" id="GO:0005634">
    <property type="term" value="C:nucleus"/>
    <property type="evidence" value="ECO:0007669"/>
    <property type="project" value="UniProtKB-SubCell"/>
</dbReference>
<comment type="pathway">
    <text evidence="2">Protein modification; protein sumoylation.</text>
</comment>
<dbReference type="GO" id="GO:0008270">
    <property type="term" value="F:zinc ion binding"/>
    <property type="evidence" value="ECO:0007669"/>
    <property type="project" value="UniProtKB-KW"/>
</dbReference>
<reference evidence="16 17" key="1">
    <citation type="submission" date="2019-04" db="EMBL/GenBank/DDBJ databases">
        <title>Friends and foes A comparative genomics studyof 23 Aspergillus species from section Flavi.</title>
        <authorList>
            <consortium name="DOE Joint Genome Institute"/>
            <person name="Kjaerbolling I."/>
            <person name="Vesth T."/>
            <person name="Frisvad J.C."/>
            <person name="Nybo J.L."/>
            <person name="Theobald S."/>
            <person name="Kildgaard S."/>
            <person name="Isbrandt T."/>
            <person name="Kuo A."/>
            <person name="Sato A."/>
            <person name="Lyhne E.K."/>
            <person name="Kogle M.E."/>
            <person name="Wiebenga A."/>
            <person name="Kun R.S."/>
            <person name="Lubbers R.J."/>
            <person name="Makela M.R."/>
            <person name="Barry K."/>
            <person name="Chovatia M."/>
            <person name="Clum A."/>
            <person name="Daum C."/>
            <person name="Haridas S."/>
            <person name="He G."/>
            <person name="LaButti K."/>
            <person name="Lipzen A."/>
            <person name="Mondo S."/>
            <person name="Riley R."/>
            <person name="Salamov A."/>
            <person name="Simmons B.A."/>
            <person name="Magnuson J.K."/>
            <person name="Henrissat B."/>
            <person name="Mortensen U.H."/>
            <person name="Larsen T.O."/>
            <person name="Devries R.P."/>
            <person name="Grigoriev I.V."/>
            <person name="Machida M."/>
            <person name="Baker S.E."/>
            <person name="Andersen M.R."/>
        </authorList>
    </citation>
    <scope>NUCLEOTIDE SEQUENCE [LARGE SCALE GENOMIC DNA]</scope>
    <source>
        <strain evidence="16 17">IBT 29228</strain>
    </source>
</reference>
<name>A0A5N7B839_9EURO</name>
<dbReference type="InterPro" id="IPR037992">
    <property type="entry name" value="TRAPPC6/Trs33"/>
</dbReference>
<dbReference type="PANTHER" id="PTHR10782">
    <property type="entry name" value="ZINC FINGER MIZ DOMAIN-CONTAINING PROTEIN"/>
    <property type="match status" value="1"/>
</dbReference>
<evidence type="ECO:0000259" key="13">
    <source>
        <dbReference type="PROSITE" id="PS50800"/>
    </source>
</evidence>
<dbReference type="GO" id="GO:0016925">
    <property type="term" value="P:protein sumoylation"/>
    <property type="evidence" value="ECO:0007669"/>
    <property type="project" value="UniProtKB-UniPathway"/>
</dbReference>
<dbReference type="Pfam" id="PF02891">
    <property type="entry name" value="zf-MIZ"/>
    <property type="match status" value="1"/>
</dbReference>
<evidence type="ECO:0000256" key="7">
    <source>
        <dbReference type="ARBA" id="ARBA00022771"/>
    </source>
</evidence>
<dbReference type="Pfam" id="PF04051">
    <property type="entry name" value="TRAPP"/>
    <property type="match status" value="1"/>
</dbReference>
<keyword evidence="7 11" id="KW-0863">Zinc-finger</keyword>
<dbReference type="InterPro" id="IPR031141">
    <property type="entry name" value="SIZ1/2_SP-RING"/>
</dbReference>
<feature type="region of interest" description="Disordered" evidence="12">
    <location>
        <begin position="380"/>
        <end position="484"/>
    </location>
</feature>
<dbReference type="GO" id="GO:0061665">
    <property type="term" value="F:SUMO ligase activity"/>
    <property type="evidence" value="ECO:0007669"/>
    <property type="project" value="TreeGrafter"/>
</dbReference>
<evidence type="ECO:0000313" key="16">
    <source>
        <dbReference type="EMBL" id="KAE8377917.1"/>
    </source>
</evidence>
<dbReference type="PROSITE" id="PS51044">
    <property type="entry name" value="ZF_SP_RING"/>
    <property type="match status" value="1"/>
</dbReference>
<comment type="subcellular location">
    <subcellularLocation>
        <location evidence="1">Nucleus</location>
    </subcellularLocation>
</comment>
<dbReference type="SMART" id="SM00513">
    <property type="entry name" value="SAP"/>
    <property type="match status" value="1"/>
</dbReference>
<keyword evidence="8" id="KW-0833">Ubl conjugation pathway</keyword>
<proteinExistence type="inferred from homology"/>
<evidence type="ECO:0000256" key="11">
    <source>
        <dbReference type="PROSITE-ProRule" id="PRU00452"/>
    </source>
</evidence>
<dbReference type="InterPro" id="IPR024096">
    <property type="entry name" value="NO_sig/Golgi_transp_ligand-bd"/>
</dbReference>
<dbReference type="PROSITE" id="PS51466">
    <property type="entry name" value="PINIT"/>
    <property type="match status" value="1"/>
</dbReference>
<dbReference type="InterPro" id="IPR023321">
    <property type="entry name" value="PINIT"/>
</dbReference>
<evidence type="ECO:0000256" key="8">
    <source>
        <dbReference type="ARBA" id="ARBA00022786"/>
    </source>
</evidence>
<evidence type="ECO:0000256" key="6">
    <source>
        <dbReference type="ARBA" id="ARBA00022723"/>
    </source>
</evidence>
<keyword evidence="5" id="KW-0808">Transferase</keyword>
<evidence type="ECO:0000259" key="15">
    <source>
        <dbReference type="PROSITE" id="PS51466"/>
    </source>
</evidence>
<dbReference type="PROSITE" id="PS50800">
    <property type="entry name" value="SAP"/>
    <property type="match status" value="1"/>
</dbReference>
<comment type="similarity">
    <text evidence="4">Belongs to the TRAPP small subunits family. BET3 subfamily.</text>
</comment>
<dbReference type="InterPro" id="IPR007194">
    <property type="entry name" value="TRAPP_component"/>
</dbReference>
<dbReference type="Pfam" id="PF14324">
    <property type="entry name" value="PINIT"/>
    <property type="match status" value="1"/>
</dbReference>
<evidence type="ECO:0000256" key="2">
    <source>
        <dbReference type="ARBA" id="ARBA00004718"/>
    </source>
</evidence>
<evidence type="ECO:0000256" key="1">
    <source>
        <dbReference type="ARBA" id="ARBA00004123"/>
    </source>
</evidence>
<keyword evidence="9" id="KW-0862">Zinc</keyword>
<dbReference type="AlphaFoldDB" id="A0A5N7B839"/>
<dbReference type="Gene3D" id="1.10.720.30">
    <property type="entry name" value="SAP domain"/>
    <property type="match status" value="1"/>
</dbReference>
<dbReference type="GO" id="GO:0048193">
    <property type="term" value="P:Golgi vesicle transport"/>
    <property type="evidence" value="ECO:0007669"/>
    <property type="project" value="InterPro"/>
</dbReference>
<dbReference type="SUPFAM" id="SSF68906">
    <property type="entry name" value="SAP domain"/>
    <property type="match status" value="1"/>
</dbReference>
<evidence type="ECO:0000256" key="5">
    <source>
        <dbReference type="ARBA" id="ARBA00022679"/>
    </source>
</evidence>
<evidence type="ECO:0000256" key="9">
    <source>
        <dbReference type="ARBA" id="ARBA00022833"/>
    </source>
</evidence>
<evidence type="ECO:0000256" key="10">
    <source>
        <dbReference type="ARBA" id="ARBA00023242"/>
    </source>
</evidence>
<feature type="region of interest" description="Disordered" evidence="12">
    <location>
        <begin position="75"/>
        <end position="112"/>
    </location>
</feature>
<feature type="domain" description="PINIT" evidence="15">
    <location>
        <begin position="106"/>
        <end position="263"/>
    </location>
</feature>
<sequence length="715" mass="79553">MASVGQSPELQSLVALVKTMTNAQLKEILRREGLAVSGVKASLQLRIIEFIERLNQGGQIERYDSLKRAVYATAHRSMPQPSTPQSLPSHQYQHSSTNQPLSTQHRPSSLGAPVISHGLTSGRLNFKESPFYTVFQQLTPVVECKVREQTRDSVELRVILNQDVASRLQADPNLRVMVYCAADTGLNQYTKSDIAFPHQVELKANLDEVKANLRGLKNKPGTTRPADVTDYIRKKPGYPNHIVMTYALTTKRFFVLVSLVQRHPVEELVAELKMRKIITKDQVLREMKSRADDTDIVTTSSVMSLKCPLSTLRIAVPCRSVICTHNQCFDAYSFLQLQEQAPTWSCPVCSKATSFESLQIDQYVDDILRSTSPDVEQVFMEPDGRWSNPKVDGVSEAGGVTPESDDDDLIEIKELGNTPVKQESLPAASLSLQRTPAQSREPSSTSSVARLSTKKRPAAQVIDLTGSDDDDDDDSPVRSSKRPALNLLNRLPRQEFQSSYNTTLANGRAAPCAGHLPKGQQRKLIVMSFDAPASAYGVSEPQARTLSASCLDFLLIELVPMAERLAKELAADDKTPDDDEIRETTFFRLESLGYRVGQGLAERFSRDRPRFSDNLDVIKFLCKDLWTILFKKQVDNLKTNHRGVYVLTDNSFRPFARMSMSVRNEAVSMAQAYLWFPCGVIRGALSNLGIDTTVQAETGELPGATFQIKTVQPKS</sequence>
<keyword evidence="10" id="KW-0539">Nucleus</keyword>
<dbReference type="CDD" id="cd14944">
    <property type="entry name" value="TRAPPC6A_Trs33"/>
    <property type="match status" value="1"/>
</dbReference>